<reference evidence="2" key="1">
    <citation type="journal article" date="2022" name="Mol. Ecol. Resour.">
        <title>The genomes of chicory, endive, great burdock and yacon provide insights into Asteraceae palaeo-polyploidization history and plant inulin production.</title>
        <authorList>
            <person name="Fan W."/>
            <person name="Wang S."/>
            <person name="Wang H."/>
            <person name="Wang A."/>
            <person name="Jiang F."/>
            <person name="Liu H."/>
            <person name="Zhao H."/>
            <person name="Xu D."/>
            <person name="Zhang Y."/>
        </authorList>
    </citation>
    <scope>NUCLEOTIDE SEQUENCE [LARGE SCALE GENOMIC DNA]</scope>
    <source>
        <strain evidence="2">cv. Punajuju</strain>
    </source>
</reference>
<organism evidence="1 2">
    <name type="scientific">Cichorium intybus</name>
    <name type="common">Chicory</name>
    <dbReference type="NCBI Taxonomy" id="13427"/>
    <lineage>
        <taxon>Eukaryota</taxon>
        <taxon>Viridiplantae</taxon>
        <taxon>Streptophyta</taxon>
        <taxon>Embryophyta</taxon>
        <taxon>Tracheophyta</taxon>
        <taxon>Spermatophyta</taxon>
        <taxon>Magnoliopsida</taxon>
        <taxon>eudicotyledons</taxon>
        <taxon>Gunneridae</taxon>
        <taxon>Pentapetalae</taxon>
        <taxon>asterids</taxon>
        <taxon>campanulids</taxon>
        <taxon>Asterales</taxon>
        <taxon>Asteraceae</taxon>
        <taxon>Cichorioideae</taxon>
        <taxon>Cichorieae</taxon>
        <taxon>Cichoriinae</taxon>
        <taxon>Cichorium</taxon>
    </lineage>
</organism>
<dbReference type="EMBL" id="CM042011">
    <property type="protein sequence ID" value="KAI3764547.1"/>
    <property type="molecule type" value="Genomic_DNA"/>
</dbReference>
<name>A0ACB9F1L8_CICIN</name>
<evidence type="ECO:0000313" key="2">
    <source>
        <dbReference type="Proteomes" id="UP001055811"/>
    </source>
</evidence>
<keyword evidence="2" id="KW-1185">Reference proteome</keyword>
<accession>A0ACB9F1L8</accession>
<gene>
    <name evidence="1" type="ORF">L2E82_14558</name>
</gene>
<sequence>MIFRLRNLIVFTMPYFDRVLIMLSDFIVMFPILLTSINERLLNLYERTNPMFTCSFLFTFFVYQTNKYSVQAFRTVDNFES</sequence>
<protein>
    <submittedName>
        <fullName evidence="1">Uncharacterized protein</fullName>
    </submittedName>
</protein>
<comment type="caution">
    <text evidence="1">The sequence shown here is derived from an EMBL/GenBank/DDBJ whole genome shotgun (WGS) entry which is preliminary data.</text>
</comment>
<proteinExistence type="predicted"/>
<evidence type="ECO:0000313" key="1">
    <source>
        <dbReference type="EMBL" id="KAI3764547.1"/>
    </source>
</evidence>
<reference evidence="1 2" key="2">
    <citation type="journal article" date="2022" name="Mol. Ecol. Resour.">
        <title>The genomes of chicory, endive, great burdock and yacon provide insights into Asteraceae paleo-polyploidization history and plant inulin production.</title>
        <authorList>
            <person name="Fan W."/>
            <person name="Wang S."/>
            <person name="Wang H."/>
            <person name="Wang A."/>
            <person name="Jiang F."/>
            <person name="Liu H."/>
            <person name="Zhao H."/>
            <person name="Xu D."/>
            <person name="Zhang Y."/>
        </authorList>
    </citation>
    <scope>NUCLEOTIDE SEQUENCE [LARGE SCALE GENOMIC DNA]</scope>
    <source>
        <strain evidence="2">cv. Punajuju</strain>
        <tissue evidence="1">Leaves</tissue>
    </source>
</reference>
<dbReference type="Proteomes" id="UP001055811">
    <property type="component" value="Linkage Group LG03"/>
</dbReference>